<gene>
    <name evidence="1" type="ORF">Bfra_006831</name>
</gene>
<name>A0A8H6B563_9HELO</name>
<dbReference type="Proteomes" id="UP000531561">
    <property type="component" value="Unassembled WGS sequence"/>
</dbReference>
<sequence length="107" mass="12348">MASSEVGVSSTLRQRETLSHEKCSFQRHKVTVFGIFKGTDLFFLQGTHETTTFDSSTSQHEMTFQHNVKLKIEQRSKPKLTADHRSLSGHLSAMRYHKADQLYKFPF</sequence>
<dbReference type="RefSeq" id="XP_037198568.1">
    <property type="nucleotide sequence ID" value="XM_037337202.1"/>
</dbReference>
<reference evidence="1 2" key="1">
    <citation type="journal article" date="2020" name="Phytopathology">
        <title>A high-quality genome resource of Botrytis fragariae, a new and rapidly spreading fungal pathogen causing strawberry gray mold in the U.S.A.</title>
        <authorList>
            <person name="Wu Y."/>
            <person name="Saski C.A."/>
            <person name="Schnabel G."/>
            <person name="Xiao S."/>
            <person name="Hu M."/>
        </authorList>
    </citation>
    <scope>NUCLEOTIDE SEQUENCE [LARGE SCALE GENOMIC DNA]</scope>
    <source>
        <strain evidence="1 2">BVB16</strain>
    </source>
</reference>
<dbReference type="EMBL" id="JABFCT010000001">
    <property type="protein sequence ID" value="KAF5879624.1"/>
    <property type="molecule type" value="Genomic_DNA"/>
</dbReference>
<dbReference type="AlphaFoldDB" id="A0A8H6B563"/>
<proteinExistence type="predicted"/>
<comment type="caution">
    <text evidence="1">The sequence shown here is derived from an EMBL/GenBank/DDBJ whole genome shotgun (WGS) entry which is preliminary data.</text>
</comment>
<protein>
    <submittedName>
        <fullName evidence="1">Uncharacterized protein</fullName>
    </submittedName>
</protein>
<keyword evidence="2" id="KW-1185">Reference proteome</keyword>
<organism evidence="1 2">
    <name type="scientific">Botrytis fragariae</name>
    <dbReference type="NCBI Taxonomy" id="1964551"/>
    <lineage>
        <taxon>Eukaryota</taxon>
        <taxon>Fungi</taxon>
        <taxon>Dikarya</taxon>
        <taxon>Ascomycota</taxon>
        <taxon>Pezizomycotina</taxon>
        <taxon>Leotiomycetes</taxon>
        <taxon>Helotiales</taxon>
        <taxon>Sclerotiniaceae</taxon>
        <taxon>Botrytis</taxon>
    </lineage>
</organism>
<evidence type="ECO:0000313" key="2">
    <source>
        <dbReference type="Proteomes" id="UP000531561"/>
    </source>
</evidence>
<evidence type="ECO:0000313" key="1">
    <source>
        <dbReference type="EMBL" id="KAF5879624.1"/>
    </source>
</evidence>
<dbReference type="GeneID" id="59260894"/>
<accession>A0A8H6B563</accession>